<dbReference type="Proteomes" id="UP000226442">
    <property type="component" value="Unassembled WGS sequence"/>
</dbReference>
<dbReference type="SUPFAM" id="SSF160574">
    <property type="entry name" value="BT0923-like"/>
    <property type="match status" value="1"/>
</dbReference>
<protein>
    <recommendedName>
        <fullName evidence="1">Putative beta-lactamase-inhibitor-like PepSY-like domain-containing protein</fullName>
    </recommendedName>
</protein>
<dbReference type="InterPro" id="IPR021533">
    <property type="entry name" value="PepSY-like"/>
</dbReference>
<proteinExistence type="predicted"/>
<dbReference type="EMBL" id="NXIB02000133">
    <property type="protein sequence ID" value="PHX53996.1"/>
    <property type="molecule type" value="Genomic_DNA"/>
</dbReference>
<organism evidence="2 3">
    <name type="scientific">Tychonema bourrellyi FEM_GT703</name>
    <dbReference type="NCBI Taxonomy" id="2040638"/>
    <lineage>
        <taxon>Bacteria</taxon>
        <taxon>Bacillati</taxon>
        <taxon>Cyanobacteriota</taxon>
        <taxon>Cyanophyceae</taxon>
        <taxon>Oscillatoriophycideae</taxon>
        <taxon>Oscillatoriales</taxon>
        <taxon>Microcoleaceae</taxon>
        <taxon>Tychonema</taxon>
    </lineage>
</organism>
<evidence type="ECO:0000313" key="3">
    <source>
        <dbReference type="Proteomes" id="UP000226442"/>
    </source>
</evidence>
<evidence type="ECO:0000313" key="2">
    <source>
        <dbReference type="EMBL" id="PHX53996.1"/>
    </source>
</evidence>
<dbReference type="AlphaFoldDB" id="A0A2G4EX01"/>
<dbReference type="Pfam" id="PF11396">
    <property type="entry name" value="PepSY_like"/>
    <property type="match status" value="1"/>
</dbReference>
<reference evidence="2" key="1">
    <citation type="submission" date="2017-10" db="EMBL/GenBank/DDBJ databases">
        <title>Draft genome sequence of the planktic cyanobacteria Tychonema bourrellyi isolated from alpine lentic freshwater.</title>
        <authorList>
            <person name="Tett A."/>
            <person name="Armanini F."/>
            <person name="Asnicar F."/>
            <person name="Boscaini A."/>
            <person name="Pasolli E."/>
            <person name="Zolfo M."/>
            <person name="Donati C."/>
            <person name="Salmaso N."/>
            <person name="Segata N."/>
        </authorList>
    </citation>
    <scope>NUCLEOTIDE SEQUENCE</scope>
    <source>
        <strain evidence="2">FEM_GT703</strain>
    </source>
</reference>
<name>A0A2G4EX01_9CYAN</name>
<evidence type="ECO:0000259" key="1">
    <source>
        <dbReference type="Pfam" id="PF11396"/>
    </source>
</evidence>
<feature type="domain" description="Putative beta-lactamase-inhibitor-like PepSY-like" evidence="1">
    <location>
        <begin position="87"/>
        <end position="173"/>
    </location>
</feature>
<sequence length="182" mass="20700">MASPQLDFRRNFCNCSVQNQKPDRPKQYSPSWQTTVGLAIASTILLVGCAGEVEDSTSTTKVPDNVQRAFAAAHPNFSPAWEKQPYGYEAEFVKDGIEYEVEFSEAGQWLETEYEVTQDYQFSLLVLDKVKREHPGWALTKREVEITPQGKFYEVEIEQGGQQIELYFDERGNTAQNSNEDA</sequence>
<keyword evidence="3" id="KW-1185">Reference proteome</keyword>
<comment type="caution">
    <text evidence="2">The sequence shown here is derived from an EMBL/GenBank/DDBJ whole genome shotgun (WGS) entry which is preliminary data.</text>
</comment>
<dbReference type="OrthoDB" id="3576271at2"/>
<dbReference type="Gene3D" id="3.10.450.360">
    <property type="match status" value="1"/>
</dbReference>
<gene>
    <name evidence="2" type="ORF">CP500_018490</name>
</gene>
<accession>A0A2G4EX01</accession>